<proteinExistence type="predicted"/>
<name>A0ABP8FWB5_9BACT</name>
<evidence type="ECO:0000313" key="3">
    <source>
        <dbReference type="Proteomes" id="UP001501207"/>
    </source>
</evidence>
<dbReference type="Gene3D" id="1.20.120.450">
    <property type="entry name" value="dinb family like domain"/>
    <property type="match status" value="1"/>
</dbReference>
<evidence type="ECO:0000313" key="2">
    <source>
        <dbReference type="EMBL" id="GAA4312317.1"/>
    </source>
</evidence>
<organism evidence="2 3">
    <name type="scientific">Compostibacter hankyongensis</name>
    <dbReference type="NCBI Taxonomy" id="1007089"/>
    <lineage>
        <taxon>Bacteria</taxon>
        <taxon>Pseudomonadati</taxon>
        <taxon>Bacteroidota</taxon>
        <taxon>Chitinophagia</taxon>
        <taxon>Chitinophagales</taxon>
        <taxon>Chitinophagaceae</taxon>
        <taxon>Compostibacter</taxon>
    </lineage>
</organism>
<dbReference type="InterPro" id="IPR034660">
    <property type="entry name" value="DinB/YfiT-like"/>
</dbReference>
<keyword evidence="3" id="KW-1185">Reference proteome</keyword>
<evidence type="ECO:0000259" key="1">
    <source>
        <dbReference type="Pfam" id="PF12867"/>
    </source>
</evidence>
<comment type="caution">
    <text evidence="2">The sequence shown here is derived from an EMBL/GenBank/DDBJ whole genome shotgun (WGS) entry which is preliminary data.</text>
</comment>
<dbReference type="EMBL" id="BAABFN010000005">
    <property type="protein sequence ID" value="GAA4312317.1"/>
    <property type="molecule type" value="Genomic_DNA"/>
</dbReference>
<dbReference type="Pfam" id="PF12867">
    <property type="entry name" value="DinB_2"/>
    <property type="match status" value="1"/>
</dbReference>
<sequence>MFVACYHSKTQIMHSKKQLLAQYVLHCRWFVNVLEGFTDEETNERINADMNHVKYLAGHLLNAQYAFAQIAGITVTRKWDELFAGQGKSKARDNFPYPSIDEIKATWDQLYPVVKSALEKMPEEALQKELPASPVAGHGILDSTVGDLWAFLNLHQAYHIGQIGILRRGFKKDPMKYF</sequence>
<dbReference type="SUPFAM" id="SSF109854">
    <property type="entry name" value="DinB/YfiT-like putative metalloenzymes"/>
    <property type="match status" value="1"/>
</dbReference>
<feature type="domain" description="DinB-like" evidence="1">
    <location>
        <begin position="30"/>
        <end position="163"/>
    </location>
</feature>
<protein>
    <recommendedName>
        <fullName evidence="1">DinB-like domain-containing protein</fullName>
    </recommendedName>
</protein>
<dbReference type="Proteomes" id="UP001501207">
    <property type="component" value="Unassembled WGS sequence"/>
</dbReference>
<dbReference type="InterPro" id="IPR024775">
    <property type="entry name" value="DinB-like"/>
</dbReference>
<reference evidence="3" key="1">
    <citation type="journal article" date="2019" name="Int. J. Syst. Evol. Microbiol.">
        <title>The Global Catalogue of Microorganisms (GCM) 10K type strain sequencing project: providing services to taxonomists for standard genome sequencing and annotation.</title>
        <authorList>
            <consortium name="The Broad Institute Genomics Platform"/>
            <consortium name="The Broad Institute Genome Sequencing Center for Infectious Disease"/>
            <person name="Wu L."/>
            <person name="Ma J."/>
        </authorList>
    </citation>
    <scope>NUCLEOTIDE SEQUENCE [LARGE SCALE GENOMIC DNA]</scope>
    <source>
        <strain evidence="3">JCM 17664</strain>
    </source>
</reference>
<accession>A0ABP8FWB5</accession>
<gene>
    <name evidence="2" type="ORF">GCM10023143_21930</name>
</gene>